<evidence type="ECO:0000313" key="3">
    <source>
        <dbReference type="Proteomes" id="UP001515100"/>
    </source>
</evidence>
<feature type="region of interest" description="Disordered" evidence="1">
    <location>
        <begin position="1"/>
        <end position="42"/>
    </location>
</feature>
<name>A0A641AS48_9ACTN</name>
<comment type="caution">
    <text evidence="2">The sequence shown here is derived from an EMBL/GenBank/DDBJ whole genome shotgun (WGS) entry which is preliminary data.</text>
</comment>
<proteinExistence type="predicted"/>
<protein>
    <submittedName>
        <fullName evidence="2">Uncharacterized protein</fullName>
    </submittedName>
</protein>
<dbReference type="OrthoDB" id="3748309at2"/>
<evidence type="ECO:0000313" key="2">
    <source>
        <dbReference type="EMBL" id="KAA1380502.1"/>
    </source>
</evidence>
<dbReference type="Proteomes" id="UP001515100">
    <property type="component" value="Unassembled WGS sequence"/>
</dbReference>
<dbReference type="RefSeq" id="WP_129181027.1">
    <property type="nucleotide sequence ID" value="NZ_JAGIOG010000001.1"/>
</dbReference>
<keyword evidence="3" id="KW-1185">Reference proteome</keyword>
<dbReference type="AlphaFoldDB" id="A0A641AS48"/>
<sequence length="156" mass="16268">MTSDDGRPGAPTAHSTSDGTETWDLTGQPSDEAFGIDAGTSTAIYATPEPRRVRFVLPGRTIETETDLVDFRRDGSGGDCSFRVSTPQTSAGEVTTTFRDVLGQLGLDDATAAAFDRDVSAAPADQSEVINVGVGEDVAVLGDWSVAPSARFTPLA</sequence>
<gene>
    <name evidence="2" type="ORF">ESP62_004810</name>
</gene>
<evidence type="ECO:0000256" key="1">
    <source>
        <dbReference type="SAM" id="MobiDB-lite"/>
    </source>
</evidence>
<organism evidence="2 3">
    <name type="scientific">Aeromicrobium fastidiosum</name>
    <dbReference type="NCBI Taxonomy" id="52699"/>
    <lineage>
        <taxon>Bacteria</taxon>
        <taxon>Bacillati</taxon>
        <taxon>Actinomycetota</taxon>
        <taxon>Actinomycetes</taxon>
        <taxon>Propionibacteriales</taxon>
        <taxon>Nocardioidaceae</taxon>
        <taxon>Aeromicrobium</taxon>
    </lineage>
</organism>
<accession>A0A641AS48</accession>
<dbReference type="EMBL" id="SDPP02000001">
    <property type="protein sequence ID" value="KAA1380502.1"/>
    <property type="molecule type" value="Genomic_DNA"/>
</dbReference>
<feature type="compositionally biased region" description="Polar residues" evidence="1">
    <location>
        <begin position="13"/>
        <end position="29"/>
    </location>
</feature>
<reference evidence="2" key="1">
    <citation type="submission" date="2019-09" db="EMBL/GenBank/DDBJ databases">
        <authorList>
            <person name="Li J."/>
        </authorList>
    </citation>
    <scope>NUCLEOTIDE SEQUENCE [LARGE SCALE GENOMIC DNA]</scope>
    <source>
        <strain evidence="2">NRBC 14897</strain>
    </source>
</reference>